<evidence type="ECO:0000313" key="2">
    <source>
        <dbReference type="Proteomes" id="UP000271098"/>
    </source>
</evidence>
<dbReference type="AlphaFoldDB" id="A0A183ELY5"/>
<reference evidence="1 2" key="2">
    <citation type="submission" date="2018-11" db="EMBL/GenBank/DDBJ databases">
        <authorList>
            <consortium name="Pathogen Informatics"/>
        </authorList>
    </citation>
    <scope>NUCLEOTIDE SEQUENCE [LARGE SCALE GENOMIC DNA]</scope>
</reference>
<gene>
    <name evidence="1" type="ORF">GPUH_LOCUS21976</name>
</gene>
<accession>A0A183ELY5</accession>
<keyword evidence="2" id="KW-1185">Reference proteome</keyword>
<proteinExistence type="predicted"/>
<evidence type="ECO:0000313" key="3">
    <source>
        <dbReference type="WBParaSite" id="GPUH_0002200301-mRNA-1"/>
    </source>
</evidence>
<name>A0A183ELY5_9BILA</name>
<protein>
    <submittedName>
        <fullName evidence="3">Interleukin-1 beta</fullName>
    </submittedName>
</protein>
<reference evidence="3" key="1">
    <citation type="submission" date="2016-06" db="UniProtKB">
        <authorList>
            <consortium name="WormBaseParasite"/>
        </authorList>
    </citation>
    <scope>IDENTIFICATION</scope>
</reference>
<sequence length="104" mass="11729">MGQSSSSSNHEPDLEENIIATVRTRFQRAARGSLYMDKPLFQMMSSQFLDPKLQDILFDSLKIQNEEVEVLTEDSFIRAAEISLGGYELQAEGIFVCAKPLQEV</sequence>
<dbReference type="EMBL" id="UYRT01093944">
    <property type="protein sequence ID" value="VDN39272.1"/>
    <property type="molecule type" value="Genomic_DNA"/>
</dbReference>
<dbReference type="Proteomes" id="UP000271098">
    <property type="component" value="Unassembled WGS sequence"/>
</dbReference>
<evidence type="ECO:0000313" key="1">
    <source>
        <dbReference type="EMBL" id="VDN39272.1"/>
    </source>
</evidence>
<organism evidence="3">
    <name type="scientific">Gongylonema pulchrum</name>
    <dbReference type="NCBI Taxonomy" id="637853"/>
    <lineage>
        <taxon>Eukaryota</taxon>
        <taxon>Metazoa</taxon>
        <taxon>Ecdysozoa</taxon>
        <taxon>Nematoda</taxon>
        <taxon>Chromadorea</taxon>
        <taxon>Rhabditida</taxon>
        <taxon>Spirurina</taxon>
        <taxon>Spiruromorpha</taxon>
        <taxon>Spiruroidea</taxon>
        <taxon>Gongylonematidae</taxon>
        <taxon>Gongylonema</taxon>
    </lineage>
</organism>
<dbReference type="WBParaSite" id="GPUH_0002200301-mRNA-1">
    <property type="protein sequence ID" value="GPUH_0002200301-mRNA-1"/>
    <property type="gene ID" value="GPUH_0002200301"/>
</dbReference>